<dbReference type="Pfam" id="PF00589">
    <property type="entry name" value="Phage_integrase"/>
    <property type="match status" value="1"/>
</dbReference>
<dbReference type="AlphaFoldDB" id="A0A2T1ECN7"/>
<evidence type="ECO:0000259" key="2">
    <source>
        <dbReference type="PROSITE" id="PS51898"/>
    </source>
</evidence>
<dbReference type="InterPro" id="IPR050090">
    <property type="entry name" value="Tyrosine_recombinase_XerCD"/>
</dbReference>
<dbReference type="PANTHER" id="PTHR30349:SF82">
    <property type="entry name" value="INTEGRASE_RECOMBINASE YOEC-RELATED"/>
    <property type="match status" value="1"/>
</dbReference>
<reference evidence="4" key="1">
    <citation type="submission" date="2018-02" db="EMBL/GenBank/DDBJ databases">
        <authorList>
            <person name="Moore K."/>
            <person name="Momper L."/>
        </authorList>
    </citation>
    <scope>NUCLEOTIDE SEQUENCE [LARGE SCALE GENOMIC DNA]</scope>
    <source>
        <strain evidence="4">ULC18</strain>
    </source>
</reference>
<dbReference type="OrthoDB" id="9788852at2"/>
<dbReference type="InterPro" id="IPR002104">
    <property type="entry name" value="Integrase_catalytic"/>
</dbReference>
<dbReference type="Proteomes" id="UP000239576">
    <property type="component" value="Unassembled WGS sequence"/>
</dbReference>
<comment type="caution">
    <text evidence="3">The sequence shown here is derived from an EMBL/GenBank/DDBJ whole genome shotgun (WGS) entry which is preliminary data.</text>
</comment>
<evidence type="ECO:0000256" key="1">
    <source>
        <dbReference type="ARBA" id="ARBA00023172"/>
    </source>
</evidence>
<keyword evidence="4" id="KW-1185">Reference proteome</keyword>
<accession>A0A2T1ECN7</accession>
<dbReference type="InterPro" id="IPR011010">
    <property type="entry name" value="DNA_brk_join_enz"/>
</dbReference>
<keyword evidence="1" id="KW-0233">DNA recombination</keyword>
<name>A0A2T1ECN7_9CYAN</name>
<dbReference type="RefSeq" id="WP_106255913.1">
    <property type="nucleotide sequence ID" value="NZ_CAWNSW010000048.1"/>
</dbReference>
<evidence type="ECO:0000313" key="4">
    <source>
        <dbReference type="Proteomes" id="UP000239576"/>
    </source>
</evidence>
<proteinExistence type="predicted"/>
<protein>
    <submittedName>
        <fullName evidence="3">Site-specific integrase</fullName>
    </submittedName>
</protein>
<evidence type="ECO:0000313" key="3">
    <source>
        <dbReference type="EMBL" id="PSB30519.1"/>
    </source>
</evidence>
<organism evidence="3 4">
    <name type="scientific">Stenomitos frigidus ULC18</name>
    <dbReference type="NCBI Taxonomy" id="2107698"/>
    <lineage>
        <taxon>Bacteria</taxon>
        <taxon>Bacillati</taxon>
        <taxon>Cyanobacteriota</taxon>
        <taxon>Cyanophyceae</taxon>
        <taxon>Leptolyngbyales</taxon>
        <taxon>Leptolyngbyaceae</taxon>
        <taxon>Stenomitos</taxon>
    </lineage>
</organism>
<dbReference type="GO" id="GO:0015074">
    <property type="term" value="P:DNA integration"/>
    <property type="evidence" value="ECO:0007669"/>
    <property type="project" value="InterPro"/>
</dbReference>
<gene>
    <name evidence="3" type="ORF">C7B82_08710</name>
</gene>
<dbReference type="InterPro" id="IPR013762">
    <property type="entry name" value="Integrase-like_cat_sf"/>
</dbReference>
<sequence>MPFPKGQNPNHPTAGSTIKVEPIRDKKAISRIKKILTDRPRDLCLFTLGINTAYRANELLSLKVGQVQALRAGDVLDLKQRKTHKYRPVTLNATAVASIQAWLASGDLKSDDYLFTGQRGCLTVETMSTRVKTWCQDVGLKGNYGSHTLRKTWGYWQRLERGTAIPLLMEAFGHATQQQTLAYLGIQSNEIAAIYELEL</sequence>
<dbReference type="Gene3D" id="1.10.443.10">
    <property type="entry name" value="Intergrase catalytic core"/>
    <property type="match status" value="1"/>
</dbReference>
<dbReference type="PROSITE" id="PS51898">
    <property type="entry name" value="TYR_RECOMBINASE"/>
    <property type="match status" value="1"/>
</dbReference>
<dbReference type="GO" id="GO:0006310">
    <property type="term" value="P:DNA recombination"/>
    <property type="evidence" value="ECO:0007669"/>
    <property type="project" value="UniProtKB-KW"/>
</dbReference>
<dbReference type="EMBL" id="PVWK01000051">
    <property type="protein sequence ID" value="PSB30519.1"/>
    <property type="molecule type" value="Genomic_DNA"/>
</dbReference>
<feature type="domain" description="Tyr recombinase" evidence="2">
    <location>
        <begin position="19"/>
        <end position="196"/>
    </location>
</feature>
<dbReference type="GO" id="GO:0003677">
    <property type="term" value="F:DNA binding"/>
    <property type="evidence" value="ECO:0007669"/>
    <property type="project" value="InterPro"/>
</dbReference>
<dbReference type="PANTHER" id="PTHR30349">
    <property type="entry name" value="PHAGE INTEGRASE-RELATED"/>
    <property type="match status" value="1"/>
</dbReference>
<reference evidence="3 4" key="2">
    <citation type="submission" date="2018-03" db="EMBL/GenBank/DDBJ databases">
        <title>The ancient ancestry and fast evolution of plastids.</title>
        <authorList>
            <person name="Moore K.R."/>
            <person name="Magnabosco C."/>
            <person name="Momper L."/>
            <person name="Gold D.A."/>
            <person name="Bosak T."/>
            <person name="Fournier G.P."/>
        </authorList>
    </citation>
    <scope>NUCLEOTIDE SEQUENCE [LARGE SCALE GENOMIC DNA]</scope>
    <source>
        <strain evidence="3 4">ULC18</strain>
    </source>
</reference>
<dbReference type="SUPFAM" id="SSF56349">
    <property type="entry name" value="DNA breaking-rejoining enzymes"/>
    <property type="match status" value="1"/>
</dbReference>